<sequence>MSYGKFASIYDSLMQDIPYEQYVEWVASRKTSGKLLDLACGTGTLAQLFAELGYEVTASDLSEQMLTMANQRFHEANLRIPTYQLSMDNLEGLHGFDAVTIAIDSLNYLKNGEQVQKTFNEVHKALNDDGMFFFDVHSVYKVDEVYMDSPFILDDEEVSFIWHTEPGKTKHSVVHDITFFVQQQEDLYQRFEETHEQRTFPISTYTTWLKAAGFVIESISADFTEAEPSRESERIFFCARKV</sequence>
<dbReference type="GO" id="GO:0032259">
    <property type="term" value="P:methylation"/>
    <property type="evidence" value="ECO:0007669"/>
    <property type="project" value="UniProtKB-KW"/>
</dbReference>
<organism evidence="3 4">
    <name type="scientific">Planomicrobium okeanokoites</name>
    <name type="common">Planococcus okeanokoites</name>
    <name type="synonym">Flavobacterium okeanokoites</name>
    <dbReference type="NCBI Taxonomy" id="244"/>
    <lineage>
        <taxon>Bacteria</taxon>
        <taxon>Bacillati</taxon>
        <taxon>Bacillota</taxon>
        <taxon>Bacilli</taxon>
        <taxon>Bacillales</taxon>
        <taxon>Caryophanaceae</taxon>
        <taxon>Planomicrobium</taxon>
    </lineage>
</organism>
<keyword evidence="1" id="KW-0808">Transferase</keyword>
<accession>A0ABV7KQM6</accession>
<dbReference type="GO" id="GO:0008168">
    <property type="term" value="F:methyltransferase activity"/>
    <property type="evidence" value="ECO:0007669"/>
    <property type="project" value="UniProtKB-KW"/>
</dbReference>
<protein>
    <submittedName>
        <fullName evidence="3">Class I SAM-dependent DNA methyltransferase</fullName>
    </submittedName>
</protein>
<dbReference type="InterPro" id="IPR029063">
    <property type="entry name" value="SAM-dependent_MTases_sf"/>
</dbReference>
<gene>
    <name evidence="3" type="ORF">ACFOEJ_11825</name>
</gene>
<dbReference type="Gene3D" id="3.40.50.150">
    <property type="entry name" value="Vaccinia Virus protein VP39"/>
    <property type="match status" value="1"/>
</dbReference>
<dbReference type="Proteomes" id="UP001595625">
    <property type="component" value="Unassembled WGS sequence"/>
</dbReference>
<dbReference type="RefSeq" id="WP_101803727.1">
    <property type="nucleotide sequence ID" value="NZ_CANNGD010000003.1"/>
</dbReference>
<dbReference type="PANTHER" id="PTHR43861">
    <property type="entry name" value="TRANS-ACONITATE 2-METHYLTRANSFERASE-RELATED"/>
    <property type="match status" value="1"/>
</dbReference>
<comment type="caution">
    <text evidence="3">The sequence shown here is derived from an EMBL/GenBank/DDBJ whole genome shotgun (WGS) entry which is preliminary data.</text>
</comment>
<dbReference type="SUPFAM" id="SSF53335">
    <property type="entry name" value="S-adenosyl-L-methionine-dependent methyltransferases"/>
    <property type="match status" value="1"/>
</dbReference>
<evidence type="ECO:0000313" key="4">
    <source>
        <dbReference type="Proteomes" id="UP001595625"/>
    </source>
</evidence>
<evidence type="ECO:0000256" key="1">
    <source>
        <dbReference type="ARBA" id="ARBA00022679"/>
    </source>
</evidence>
<dbReference type="Pfam" id="PF13649">
    <property type="entry name" value="Methyltransf_25"/>
    <property type="match status" value="1"/>
</dbReference>
<keyword evidence="3" id="KW-0489">Methyltransferase</keyword>
<proteinExistence type="predicted"/>
<reference evidence="4" key="1">
    <citation type="journal article" date="2019" name="Int. J. Syst. Evol. Microbiol.">
        <title>The Global Catalogue of Microorganisms (GCM) 10K type strain sequencing project: providing services to taxonomists for standard genome sequencing and annotation.</title>
        <authorList>
            <consortium name="The Broad Institute Genomics Platform"/>
            <consortium name="The Broad Institute Genome Sequencing Center for Infectious Disease"/>
            <person name="Wu L."/>
            <person name="Ma J."/>
        </authorList>
    </citation>
    <scope>NUCLEOTIDE SEQUENCE [LARGE SCALE GENOMIC DNA]</scope>
    <source>
        <strain evidence="4">CCM 320</strain>
    </source>
</reference>
<name>A0ABV7KQM6_PLAOK</name>
<feature type="domain" description="Methyltransferase" evidence="2">
    <location>
        <begin position="36"/>
        <end position="130"/>
    </location>
</feature>
<dbReference type="EMBL" id="JBHRUJ010000016">
    <property type="protein sequence ID" value="MFC3211767.1"/>
    <property type="molecule type" value="Genomic_DNA"/>
</dbReference>
<dbReference type="InterPro" id="IPR041698">
    <property type="entry name" value="Methyltransf_25"/>
</dbReference>
<evidence type="ECO:0000259" key="2">
    <source>
        <dbReference type="Pfam" id="PF13649"/>
    </source>
</evidence>
<dbReference type="Gene3D" id="2.20.25.110">
    <property type="entry name" value="S-adenosyl-L-methionine-dependent methyltransferases"/>
    <property type="match status" value="1"/>
</dbReference>
<keyword evidence="4" id="KW-1185">Reference proteome</keyword>
<evidence type="ECO:0000313" key="3">
    <source>
        <dbReference type="EMBL" id="MFC3211767.1"/>
    </source>
</evidence>
<dbReference type="CDD" id="cd02440">
    <property type="entry name" value="AdoMet_MTases"/>
    <property type="match status" value="1"/>
</dbReference>